<evidence type="ECO:0000313" key="1">
    <source>
        <dbReference type="EMBL" id="KAJ3639665.1"/>
    </source>
</evidence>
<dbReference type="EMBL" id="JALNTZ010000010">
    <property type="protein sequence ID" value="KAJ3639665.1"/>
    <property type="molecule type" value="Genomic_DNA"/>
</dbReference>
<reference evidence="1" key="1">
    <citation type="journal article" date="2023" name="G3 (Bethesda)">
        <title>Whole genome assemblies of Zophobas morio and Tenebrio molitor.</title>
        <authorList>
            <person name="Kaur S."/>
            <person name="Stinson S.A."/>
            <person name="diCenzo G.C."/>
        </authorList>
    </citation>
    <scope>NUCLEOTIDE SEQUENCE</scope>
    <source>
        <strain evidence="1">QUZm001</strain>
    </source>
</reference>
<organism evidence="1 2">
    <name type="scientific">Zophobas morio</name>
    <dbReference type="NCBI Taxonomy" id="2755281"/>
    <lineage>
        <taxon>Eukaryota</taxon>
        <taxon>Metazoa</taxon>
        <taxon>Ecdysozoa</taxon>
        <taxon>Arthropoda</taxon>
        <taxon>Hexapoda</taxon>
        <taxon>Insecta</taxon>
        <taxon>Pterygota</taxon>
        <taxon>Neoptera</taxon>
        <taxon>Endopterygota</taxon>
        <taxon>Coleoptera</taxon>
        <taxon>Polyphaga</taxon>
        <taxon>Cucujiformia</taxon>
        <taxon>Tenebrionidae</taxon>
        <taxon>Zophobas</taxon>
    </lineage>
</organism>
<comment type="caution">
    <text evidence="1">The sequence shown here is derived from an EMBL/GenBank/DDBJ whole genome shotgun (WGS) entry which is preliminary data.</text>
</comment>
<proteinExistence type="predicted"/>
<accession>A0AA38M0T4</accession>
<evidence type="ECO:0000313" key="2">
    <source>
        <dbReference type="Proteomes" id="UP001168821"/>
    </source>
</evidence>
<protein>
    <submittedName>
        <fullName evidence="1">Uncharacterized protein</fullName>
    </submittedName>
</protein>
<gene>
    <name evidence="1" type="ORF">Zmor_003009</name>
</gene>
<keyword evidence="2" id="KW-1185">Reference proteome</keyword>
<sequence>MDTWKNLISIFDKGDTSVLCNFSQGSAQARLCHNLDLGPKSCKSEPNSFKLANVLSNQGSRDAKFPAYTCNGPLKAARCHRNKTDYKELHMNMINTLLKPQKCREGFC</sequence>
<dbReference type="AlphaFoldDB" id="A0AA38M0T4"/>
<dbReference type="Proteomes" id="UP001168821">
    <property type="component" value="Unassembled WGS sequence"/>
</dbReference>
<name>A0AA38M0T4_9CUCU</name>